<comment type="subcellular location">
    <subcellularLocation>
        <location evidence="1">Secreted</location>
    </subcellularLocation>
</comment>
<evidence type="ECO:0000256" key="6">
    <source>
        <dbReference type="ARBA" id="ARBA00022963"/>
    </source>
</evidence>
<protein>
    <submittedName>
        <fullName evidence="8">Putative SGNH hydrolase-type esterase domain-containing protein</fullName>
    </submittedName>
</protein>
<evidence type="ECO:0000256" key="3">
    <source>
        <dbReference type="ARBA" id="ARBA00022525"/>
    </source>
</evidence>
<evidence type="ECO:0000256" key="2">
    <source>
        <dbReference type="ARBA" id="ARBA00008668"/>
    </source>
</evidence>
<reference evidence="9" key="1">
    <citation type="journal article" date="2017" name="Nature">
        <title>The sunflower genome provides insights into oil metabolism, flowering and Asterid evolution.</title>
        <authorList>
            <person name="Badouin H."/>
            <person name="Gouzy J."/>
            <person name="Grassa C.J."/>
            <person name="Murat F."/>
            <person name="Staton S.E."/>
            <person name="Cottret L."/>
            <person name="Lelandais-Briere C."/>
            <person name="Owens G.L."/>
            <person name="Carrere S."/>
            <person name="Mayjonade B."/>
            <person name="Legrand L."/>
            <person name="Gill N."/>
            <person name="Kane N.C."/>
            <person name="Bowers J.E."/>
            <person name="Hubner S."/>
            <person name="Bellec A."/>
            <person name="Berard A."/>
            <person name="Berges H."/>
            <person name="Blanchet N."/>
            <person name="Boniface M.C."/>
            <person name="Brunel D."/>
            <person name="Catrice O."/>
            <person name="Chaidir N."/>
            <person name="Claudel C."/>
            <person name="Donnadieu C."/>
            <person name="Faraut T."/>
            <person name="Fievet G."/>
            <person name="Helmstetter N."/>
            <person name="King M."/>
            <person name="Knapp S.J."/>
            <person name="Lai Z."/>
            <person name="Le Paslier M.C."/>
            <person name="Lippi Y."/>
            <person name="Lorenzon L."/>
            <person name="Mandel J.R."/>
            <person name="Marage G."/>
            <person name="Marchand G."/>
            <person name="Marquand E."/>
            <person name="Bret-Mestries E."/>
            <person name="Morien E."/>
            <person name="Nambeesan S."/>
            <person name="Nguyen T."/>
            <person name="Pegot-Espagnet P."/>
            <person name="Pouilly N."/>
            <person name="Raftis F."/>
            <person name="Sallet E."/>
            <person name="Schiex T."/>
            <person name="Thomas J."/>
            <person name="Vandecasteele C."/>
            <person name="Vares D."/>
            <person name="Vear F."/>
            <person name="Vautrin S."/>
            <person name="Crespi M."/>
            <person name="Mangin B."/>
            <person name="Burke J.M."/>
            <person name="Salse J."/>
            <person name="Munos S."/>
            <person name="Vincourt P."/>
            <person name="Rieseberg L.H."/>
            <person name="Langlade N.B."/>
        </authorList>
    </citation>
    <scope>NUCLEOTIDE SEQUENCE [LARGE SCALE GENOMIC DNA]</scope>
    <source>
        <strain evidence="9">cv. SF193</strain>
    </source>
</reference>
<evidence type="ECO:0000256" key="5">
    <source>
        <dbReference type="ARBA" id="ARBA00022801"/>
    </source>
</evidence>
<dbReference type="InterPro" id="IPR051238">
    <property type="entry name" value="GDSL_esterase/lipase"/>
</dbReference>
<dbReference type="AlphaFoldDB" id="A0A251RQR9"/>
<proteinExistence type="inferred from homology"/>
<dbReference type="Gene3D" id="3.40.50.1110">
    <property type="entry name" value="SGNH hydrolase"/>
    <property type="match status" value="1"/>
</dbReference>
<keyword evidence="3" id="KW-0964">Secreted</keyword>
<keyword evidence="7" id="KW-0443">Lipid metabolism</keyword>
<dbReference type="InParanoid" id="A0A251RQR9"/>
<keyword evidence="6" id="KW-0442">Lipid degradation</keyword>
<keyword evidence="4" id="KW-0732">Signal</keyword>
<dbReference type="GO" id="GO:0016787">
    <property type="term" value="F:hydrolase activity"/>
    <property type="evidence" value="ECO:0007669"/>
    <property type="project" value="UniProtKB-KW"/>
</dbReference>
<accession>A0A251RQR9</accession>
<dbReference type="PANTHER" id="PTHR45650">
    <property type="entry name" value="GDSL-LIKE LIPASE/ACYLHYDROLASE-RELATED"/>
    <property type="match status" value="1"/>
</dbReference>
<sequence length="122" mass="13503">MGSNTSLFSKASNFKDQLVHGVSFASAAVRIIEITPGILWISSLSTNRLRTLNSLDHITNSLGATDVAQVPSRSHFFVRMGSNDYLNKYLMPYYPTRSQYLSNLCRHVKATSNTEARSQGSS</sequence>
<dbReference type="Proteomes" id="UP000215914">
    <property type="component" value="Chromosome 17"/>
</dbReference>
<evidence type="ECO:0000256" key="7">
    <source>
        <dbReference type="ARBA" id="ARBA00023098"/>
    </source>
</evidence>
<dbReference type="GO" id="GO:0005576">
    <property type="term" value="C:extracellular region"/>
    <property type="evidence" value="ECO:0007669"/>
    <property type="project" value="UniProtKB-SubCell"/>
</dbReference>
<dbReference type="InterPro" id="IPR036514">
    <property type="entry name" value="SGNH_hydro_sf"/>
</dbReference>
<organism evidence="8 9">
    <name type="scientific">Helianthus annuus</name>
    <name type="common">Common sunflower</name>
    <dbReference type="NCBI Taxonomy" id="4232"/>
    <lineage>
        <taxon>Eukaryota</taxon>
        <taxon>Viridiplantae</taxon>
        <taxon>Streptophyta</taxon>
        <taxon>Embryophyta</taxon>
        <taxon>Tracheophyta</taxon>
        <taxon>Spermatophyta</taxon>
        <taxon>Magnoliopsida</taxon>
        <taxon>eudicotyledons</taxon>
        <taxon>Gunneridae</taxon>
        <taxon>Pentapetalae</taxon>
        <taxon>asterids</taxon>
        <taxon>campanulids</taxon>
        <taxon>Asterales</taxon>
        <taxon>Asteraceae</taxon>
        <taxon>Asteroideae</taxon>
        <taxon>Heliantheae alliance</taxon>
        <taxon>Heliantheae</taxon>
        <taxon>Helianthus</taxon>
    </lineage>
</organism>
<evidence type="ECO:0000256" key="1">
    <source>
        <dbReference type="ARBA" id="ARBA00004613"/>
    </source>
</evidence>
<dbReference type="EMBL" id="CM007906">
    <property type="protein sequence ID" value="OTF86848.1"/>
    <property type="molecule type" value="Genomic_DNA"/>
</dbReference>
<dbReference type="GO" id="GO:0016042">
    <property type="term" value="P:lipid catabolic process"/>
    <property type="evidence" value="ECO:0007669"/>
    <property type="project" value="UniProtKB-KW"/>
</dbReference>
<comment type="similarity">
    <text evidence="2">Belongs to the 'GDSL' lipolytic enzyme family.</text>
</comment>
<gene>
    <name evidence="8" type="ORF">HannXRQ_Chr17g0555311</name>
</gene>
<evidence type="ECO:0000313" key="9">
    <source>
        <dbReference type="Proteomes" id="UP000215914"/>
    </source>
</evidence>
<keyword evidence="9" id="KW-1185">Reference proteome</keyword>
<keyword evidence="5 8" id="KW-0378">Hydrolase</keyword>
<evidence type="ECO:0000313" key="8">
    <source>
        <dbReference type="EMBL" id="OTF86848.1"/>
    </source>
</evidence>
<name>A0A251RQR9_HELAN</name>
<dbReference type="PANTHER" id="PTHR45650:SF22">
    <property type="entry name" value="OS05G0419800 PROTEIN"/>
    <property type="match status" value="1"/>
</dbReference>
<evidence type="ECO:0000256" key="4">
    <source>
        <dbReference type="ARBA" id="ARBA00022729"/>
    </source>
</evidence>